<evidence type="ECO:0000313" key="1">
    <source>
        <dbReference type="EMBL" id="GCA64891.1"/>
    </source>
</evidence>
<comment type="caution">
    <text evidence="1">The sequence shown here is derived from an EMBL/GenBank/DDBJ whole genome shotgun (WGS) entry which is preliminary data.</text>
</comment>
<proteinExistence type="predicted"/>
<evidence type="ECO:0000313" key="2">
    <source>
        <dbReference type="Proteomes" id="UP000265618"/>
    </source>
</evidence>
<sequence length="88" mass="9761">KRLFLADLIRQSLSLGGVEEGPLETAGVAVFVYLTVVTEGEAILEASSLAVRKALSLIPEQVLECVELPKDMFDESKDMFDESKVYRR</sequence>
<organism evidence="1 2">
    <name type="scientific">Kipferlia bialata</name>
    <dbReference type="NCBI Taxonomy" id="797122"/>
    <lineage>
        <taxon>Eukaryota</taxon>
        <taxon>Metamonada</taxon>
        <taxon>Carpediemonas-like organisms</taxon>
        <taxon>Kipferlia</taxon>
    </lineage>
</organism>
<dbReference type="AlphaFoldDB" id="A0A391NUK7"/>
<keyword evidence="2" id="KW-1185">Reference proteome</keyword>
<accession>A0A391NUK7</accession>
<feature type="non-terminal residue" evidence="1">
    <location>
        <position position="1"/>
    </location>
</feature>
<dbReference type="Proteomes" id="UP000265618">
    <property type="component" value="Unassembled WGS sequence"/>
</dbReference>
<protein>
    <submittedName>
        <fullName evidence="1">Uncharacterized protein</fullName>
    </submittedName>
</protein>
<dbReference type="EMBL" id="BDIP01008967">
    <property type="protein sequence ID" value="GCA64891.1"/>
    <property type="molecule type" value="Genomic_DNA"/>
</dbReference>
<gene>
    <name evidence="1" type="ORF">KIPB_015675</name>
</gene>
<reference evidence="1 2" key="1">
    <citation type="journal article" date="2018" name="PLoS ONE">
        <title>The draft genome of Kipferlia bialata reveals reductive genome evolution in fornicate parasites.</title>
        <authorList>
            <person name="Tanifuji G."/>
            <person name="Takabayashi S."/>
            <person name="Kume K."/>
            <person name="Takagi M."/>
            <person name="Nakayama T."/>
            <person name="Kamikawa R."/>
            <person name="Inagaki Y."/>
            <person name="Hashimoto T."/>
        </authorList>
    </citation>
    <scope>NUCLEOTIDE SEQUENCE [LARGE SCALE GENOMIC DNA]</scope>
    <source>
        <strain evidence="1">NY0173</strain>
    </source>
</reference>
<name>A0A391NUK7_9EUKA</name>